<dbReference type="AlphaFoldDB" id="A0A2V1D1U8"/>
<keyword evidence="2" id="KW-1185">Reference proteome</keyword>
<dbReference type="STRING" id="97972.A0A2V1D1U8"/>
<sequence>MKHHFDGDEQFHDMCELLRAAWPNDPDDVGRRFHRFNLPLGGELPDLADAGAMDELSRIAWDHFASSPAILDQAQAIIASSFYFELRRMPTFEDGRYLCHGRVLCRVSPAHPGYRSLVQKLFSLGATFHAWQGAHRARGKKSAPPDPRISFSEPVTFRVKSLDEQVDVRMKLDSSDSYHVSGSPFTAATLIRLQGLQWTRLRDPSFCCKTEALGMQKRPGTHPNIAAKRRCIRQL</sequence>
<dbReference type="Proteomes" id="UP000244855">
    <property type="component" value="Unassembled WGS sequence"/>
</dbReference>
<proteinExistence type="predicted"/>
<dbReference type="EMBL" id="KZ805740">
    <property type="protein sequence ID" value="PVH92002.1"/>
    <property type="molecule type" value="Genomic_DNA"/>
</dbReference>
<gene>
    <name evidence="1" type="ORF">DM02DRAFT_663386</name>
</gene>
<protein>
    <submittedName>
        <fullName evidence="1">Uncharacterized protein</fullName>
    </submittedName>
</protein>
<accession>A0A2V1D1U8</accession>
<reference evidence="1 2" key="1">
    <citation type="journal article" date="2018" name="Sci. Rep.">
        <title>Comparative genomics provides insights into the lifestyle and reveals functional heterogeneity of dark septate endophytic fungi.</title>
        <authorList>
            <person name="Knapp D.G."/>
            <person name="Nemeth J.B."/>
            <person name="Barry K."/>
            <person name="Hainaut M."/>
            <person name="Henrissat B."/>
            <person name="Johnson J."/>
            <person name="Kuo A."/>
            <person name="Lim J.H.P."/>
            <person name="Lipzen A."/>
            <person name="Nolan M."/>
            <person name="Ohm R.A."/>
            <person name="Tamas L."/>
            <person name="Grigoriev I.V."/>
            <person name="Spatafora J.W."/>
            <person name="Nagy L.G."/>
            <person name="Kovacs G.M."/>
        </authorList>
    </citation>
    <scope>NUCLEOTIDE SEQUENCE [LARGE SCALE GENOMIC DNA]</scope>
    <source>
        <strain evidence="1 2">DSE2036</strain>
    </source>
</reference>
<evidence type="ECO:0000313" key="2">
    <source>
        <dbReference type="Proteomes" id="UP000244855"/>
    </source>
</evidence>
<dbReference type="OrthoDB" id="194358at2759"/>
<organism evidence="1 2">
    <name type="scientific">Periconia macrospinosa</name>
    <dbReference type="NCBI Taxonomy" id="97972"/>
    <lineage>
        <taxon>Eukaryota</taxon>
        <taxon>Fungi</taxon>
        <taxon>Dikarya</taxon>
        <taxon>Ascomycota</taxon>
        <taxon>Pezizomycotina</taxon>
        <taxon>Dothideomycetes</taxon>
        <taxon>Pleosporomycetidae</taxon>
        <taxon>Pleosporales</taxon>
        <taxon>Massarineae</taxon>
        <taxon>Periconiaceae</taxon>
        <taxon>Periconia</taxon>
    </lineage>
</organism>
<name>A0A2V1D1U8_9PLEO</name>
<evidence type="ECO:0000313" key="1">
    <source>
        <dbReference type="EMBL" id="PVH92002.1"/>
    </source>
</evidence>